<keyword evidence="3" id="KW-1185">Reference proteome</keyword>
<dbReference type="EMBL" id="JACCFM010000001">
    <property type="protein sequence ID" value="NYJ19483.1"/>
    <property type="molecule type" value="Genomic_DNA"/>
</dbReference>
<dbReference type="RefSeq" id="WP_343062488.1">
    <property type="nucleotide sequence ID" value="NZ_JACCFM010000001.1"/>
</dbReference>
<evidence type="ECO:0000313" key="3">
    <source>
        <dbReference type="Proteomes" id="UP000537260"/>
    </source>
</evidence>
<sequence>MAVTGQEELTLDGARAQVSFGARSDVGAVRKVNEDSFLAAAPVFLVADGMGGHARGDEASRTAVGVFEEHIEVGAPSTPERILDAIHSSNDAVADLHTGEDVGSAVAGTTLAGVAFVDAGDGVGLCWMAFNIGDSRIYTWDGHQLVQLSVDHSVVQEMVDAGLLRTEDAATHPKRNVITRAIGTDDYADADVWLIPVEGRQRFLICSDGLSTELDSREIAQILTTADEVEPSAAALASAADALVEAAIARGGRDNVTVIMLESTLAPHGEVLA</sequence>
<dbReference type="SMART" id="SM00331">
    <property type="entry name" value="PP2C_SIG"/>
    <property type="match status" value="1"/>
</dbReference>
<proteinExistence type="predicted"/>
<accession>A0A7Z0EDG8</accession>
<dbReference type="InterPro" id="IPR001932">
    <property type="entry name" value="PPM-type_phosphatase-like_dom"/>
</dbReference>
<evidence type="ECO:0000259" key="1">
    <source>
        <dbReference type="PROSITE" id="PS51746"/>
    </source>
</evidence>
<name>A0A7Z0EDG8_9MICO</name>
<dbReference type="GO" id="GO:0004722">
    <property type="term" value="F:protein serine/threonine phosphatase activity"/>
    <property type="evidence" value="ECO:0007669"/>
    <property type="project" value="InterPro"/>
</dbReference>
<reference evidence="2 3" key="1">
    <citation type="submission" date="2020-07" db="EMBL/GenBank/DDBJ databases">
        <title>Sequencing the genomes of 1000 actinobacteria strains.</title>
        <authorList>
            <person name="Klenk H.-P."/>
        </authorList>
    </citation>
    <scope>NUCLEOTIDE SEQUENCE [LARGE SCALE GENOMIC DNA]</scope>
    <source>
        <strain evidence="2 3">LI1</strain>
    </source>
</reference>
<dbReference type="PANTHER" id="PTHR47992">
    <property type="entry name" value="PROTEIN PHOSPHATASE"/>
    <property type="match status" value="1"/>
</dbReference>
<dbReference type="SUPFAM" id="SSF81606">
    <property type="entry name" value="PP2C-like"/>
    <property type="match status" value="1"/>
</dbReference>
<dbReference type="AlphaFoldDB" id="A0A7Z0EDG8"/>
<dbReference type="InterPro" id="IPR036457">
    <property type="entry name" value="PPM-type-like_dom_sf"/>
</dbReference>
<dbReference type="PROSITE" id="PS51746">
    <property type="entry name" value="PPM_2"/>
    <property type="match status" value="1"/>
</dbReference>
<dbReference type="InterPro" id="IPR015655">
    <property type="entry name" value="PP2C"/>
</dbReference>
<feature type="domain" description="PPM-type phosphatase" evidence="1">
    <location>
        <begin position="19"/>
        <end position="263"/>
    </location>
</feature>
<dbReference type="SMART" id="SM00332">
    <property type="entry name" value="PP2Cc"/>
    <property type="match status" value="1"/>
</dbReference>
<dbReference type="Gene3D" id="3.60.40.10">
    <property type="entry name" value="PPM-type phosphatase domain"/>
    <property type="match status" value="1"/>
</dbReference>
<comment type="caution">
    <text evidence="2">The sequence shown here is derived from an EMBL/GenBank/DDBJ whole genome shotgun (WGS) entry which is preliminary data.</text>
</comment>
<gene>
    <name evidence="2" type="ORF">HNR05_001274</name>
</gene>
<dbReference type="CDD" id="cd00143">
    <property type="entry name" value="PP2Cc"/>
    <property type="match status" value="1"/>
</dbReference>
<evidence type="ECO:0000313" key="2">
    <source>
        <dbReference type="EMBL" id="NYJ19483.1"/>
    </source>
</evidence>
<dbReference type="Pfam" id="PF13672">
    <property type="entry name" value="PP2C_2"/>
    <property type="match status" value="1"/>
</dbReference>
<dbReference type="Proteomes" id="UP000537260">
    <property type="component" value="Unassembled WGS sequence"/>
</dbReference>
<protein>
    <submittedName>
        <fullName evidence="2">Serine/threonine protein phosphatase PrpC</fullName>
    </submittedName>
</protein>
<organism evidence="2 3">
    <name type="scientific">Glaciibacter psychrotolerans</name>
    <dbReference type="NCBI Taxonomy" id="670054"/>
    <lineage>
        <taxon>Bacteria</taxon>
        <taxon>Bacillati</taxon>
        <taxon>Actinomycetota</taxon>
        <taxon>Actinomycetes</taxon>
        <taxon>Micrococcales</taxon>
        <taxon>Microbacteriaceae</taxon>
        <taxon>Glaciibacter</taxon>
    </lineage>
</organism>